<comment type="caution">
    <text evidence="2">The sequence shown here is derived from an EMBL/GenBank/DDBJ whole genome shotgun (WGS) entry which is preliminary data.</text>
</comment>
<gene>
    <name evidence="2" type="ORF">J2S06_001979</name>
</gene>
<dbReference type="RefSeq" id="WP_419152166.1">
    <property type="nucleotide sequence ID" value="NZ_JAUSTR010000008.1"/>
</dbReference>
<reference evidence="2 3" key="1">
    <citation type="submission" date="2023-07" db="EMBL/GenBank/DDBJ databases">
        <title>Genomic Encyclopedia of Type Strains, Phase IV (KMG-IV): sequencing the most valuable type-strain genomes for metagenomic binning, comparative biology and taxonomic classification.</title>
        <authorList>
            <person name="Goeker M."/>
        </authorList>
    </citation>
    <scope>NUCLEOTIDE SEQUENCE [LARGE SCALE GENOMIC DNA]</scope>
    <source>
        <strain evidence="2 3">DSM 19092</strain>
    </source>
</reference>
<proteinExistence type="predicted"/>
<accession>A0ABT9VPX1</accession>
<dbReference type="Proteomes" id="UP001225646">
    <property type="component" value="Unassembled WGS sequence"/>
</dbReference>
<feature type="transmembrane region" description="Helical" evidence="1">
    <location>
        <begin position="12"/>
        <end position="31"/>
    </location>
</feature>
<keyword evidence="3" id="KW-1185">Reference proteome</keyword>
<evidence type="ECO:0000256" key="1">
    <source>
        <dbReference type="SAM" id="Phobius"/>
    </source>
</evidence>
<protein>
    <submittedName>
        <fullName evidence="2">Uncharacterized protein</fullName>
    </submittedName>
</protein>
<keyword evidence="1" id="KW-1133">Transmembrane helix</keyword>
<keyword evidence="1" id="KW-0472">Membrane</keyword>
<keyword evidence="1" id="KW-0812">Transmembrane</keyword>
<evidence type="ECO:0000313" key="2">
    <source>
        <dbReference type="EMBL" id="MDQ0162902.1"/>
    </source>
</evidence>
<sequence length="91" mass="10897">MNIEQTIEAFSFAQYLHIYFFIVLFLFQSLWQSTNTYFSQTSNLQITLTENLINPIISENSPRIFLFLHYLVQMVKRKEGTDDEDDYVFLL</sequence>
<dbReference type="EMBL" id="JAUSTR010000008">
    <property type="protein sequence ID" value="MDQ0162902.1"/>
    <property type="molecule type" value="Genomic_DNA"/>
</dbReference>
<evidence type="ECO:0000313" key="3">
    <source>
        <dbReference type="Proteomes" id="UP001225646"/>
    </source>
</evidence>
<name>A0ABT9VPX1_9BACI</name>
<organism evidence="2 3">
    <name type="scientific">Aeribacillus alveayuensis</name>
    <dbReference type="NCBI Taxonomy" id="279215"/>
    <lineage>
        <taxon>Bacteria</taxon>
        <taxon>Bacillati</taxon>
        <taxon>Bacillota</taxon>
        <taxon>Bacilli</taxon>
        <taxon>Bacillales</taxon>
        <taxon>Bacillaceae</taxon>
        <taxon>Aeribacillus</taxon>
    </lineage>
</organism>